<evidence type="ECO:0000313" key="1">
    <source>
        <dbReference type="EMBL" id="KIA59585.1"/>
    </source>
</evidence>
<protein>
    <submittedName>
        <fullName evidence="1">Uncharacterized protein</fullName>
    </submittedName>
</protein>
<sequence length="65" mass="6960">MGPGEQTLRIEKVTWFARPGRHDLSTGRCDLGTGRHDLGPADATAVEDRSKPAVVLSCAQLELDG</sequence>
<organism evidence="1 2">
    <name type="scientific">Nocardia vulneris</name>
    <dbReference type="NCBI Taxonomy" id="1141657"/>
    <lineage>
        <taxon>Bacteria</taxon>
        <taxon>Bacillati</taxon>
        <taxon>Actinomycetota</taxon>
        <taxon>Actinomycetes</taxon>
        <taxon>Mycobacteriales</taxon>
        <taxon>Nocardiaceae</taxon>
        <taxon>Nocardia</taxon>
    </lineage>
</organism>
<keyword evidence="2" id="KW-1185">Reference proteome</keyword>
<name>A0ABR4Z2M3_9NOCA</name>
<dbReference type="Proteomes" id="UP000031364">
    <property type="component" value="Unassembled WGS sequence"/>
</dbReference>
<evidence type="ECO:0000313" key="2">
    <source>
        <dbReference type="Proteomes" id="UP000031364"/>
    </source>
</evidence>
<accession>A0ABR4Z2M3</accession>
<dbReference type="EMBL" id="JNFP01000103">
    <property type="protein sequence ID" value="KIA59585.1"/>
    <property type="molecule type" value="Genomic_DNA"/>
</dbReference>
<reference evidence="1 2" key="1">
    <citation type="journal article" date="2014" name="Int. J. Syst. Evol. Microbiol.">
        <title>Nocardia vulneris sp. nov., isolated from wounds of human patients in North America.</title>
        <authorList>
            <person name="Lasker B.A."/>
            <person name="Bell M."/>
            <person name="Klenk H.P."/>
            <person name="Sproer C."/>
            <person name="Schumann C."/>
            <person name="Schumann P."/>
            <person name="Brown J.M."/>
        </authorList>
    </citation>
    <scope>NUCLEOTIDE SEQUENCE [LARGE SCALE GENOMIC DNA]</scope>
    <source>
        <strain evidence="1 2">W9851</strain>
    </source>
</reference>
<proteinExistence type="predicted"/>
<gene>
    <name evidence="1" type="ORF">FG87_42030</name>
</gene>
<comment type="caution">
    <text evidence="1">The sequence shown here is derived from an EMBL/GenBank/DDBJ whole genome shotgun (WGS) entry which is preliminary data.</text>
</comment>